<evidence type="ECO:0000313" key="11">
    <source>
        <dbReference type="Proteomes" id="UP001589609"/>
    </source>
</evidence>
<dbReference type="Pfam" id="PF25198">
    <property type="entry name" value="Spore_GerAC_N"/>
    <property type="match status" value="1"/>
</dbReference>
<accession>A0ABV5WGC0</accession>
<keyword evidence="6" id="KW-0564">Palmitate</keyword>
<reference evidence="10 11" key="1">
    <citation type="submission" date="2024-09" db="EMBL/GenBank/DDBJ databases">
        <authorList>
            <person name="Sun Q."/>
            <person name="Mori K."/>
        </authorList>
    </citation>
    <scope>NUCLEOTIDE SEQUENCE [LARGE SCALE GENOMIC DNA]</scope>
    <source>
        <strain evidence="10 11">JCM 11201</strain>
    </source>
</reference>
<protein>
    <submittedName>
        <fullName evidence="10">Ger(X)C family spore germination protein</fullName>
    </submittedName>
</protein>
<dbReference type="EMBL" id="JBHMAF010000086">
    <property type="protein sequence ID" value="MFB9759661.1"/>
    <property type="molecule type" value="Genomic_DNA"/>
</dbReference>
<name>A0ABV5WGC0_9BACI</name>
<evidence type="ECO:0000256" key="3">
    <source>
        <dbReference type="ARBA" id="ARBA00022544"/>
    </source>
</evidence>
<evidence type="ECO:0000256" key="5">
    <source>
        <dbReference type="ARBA" id="ARBA00023136"/>
    </source>
</evidence>
<evidence type="ECO:0000256" key="4">
    <source>
        <dbReference type="ARBA" id="ARBA00022729"/>
    </source>
</evidence>
<dbReference type="InterPro" id="IPR038501">
    <property type="entry name" value="Spore_GerAC_C_sf"/>
</dbReference>
<comment type="similarity">
    <text evidence="2">Belongs to the GerABKC lipoprotein family.</text>
</comment>
<dbReference type="Pfam" id="PF05504">
    <property type="entry name" value="Spore_GerAC"/>
    <property type="match status" value="1"/>
</dbReference>
<evidence type="ECO:0000256" key="7">
    <source>
        <dbReference type="ARBA" id="ARBA00023288"/>
    </source>
</evidence>
<dbReference type="RefSeq" id="WP_379950007.1">
    <property type="nucleotide sequence ID" value="NZ_JBHMAF010000086.1"/>
</dbReference>
<keyword evidence="11" id="KW-1185">Reference proteome</keyword>
<proteinExistence type="inferred from homology"/>
<evidence type="ECO:0000256" key="1">
    <source>
        <dbReference type="ARBA" id="ARBA00004635"/>
    </source>
</evidence>
<evidence type="ECO:0000256" key="2">
    <source>
        <dbReference type="ARBA" id="ARBA00007886"/>
    </source>
</evidence>
<dbReference type="PANTHER" id="PTHR35789:SF1">
    <property type="entry name" value="SPORE GERMINATION PROTEIN B3"/>
    <property type="match status" value="1"/>
</dbReference>
<gene>
    <name evidence="10" type="ORF">ACFFMS_14720</name>
</gene>
<evidence type="ECO:0000259" key="8">
    <source>
        <dbReference type="Pfam" id="PF05504"/>
    </source>
</evidence>
<dbReference type="Gene3D" id="3.30.300.210">
    <property type="entry name" value="Nutrient germinant receptor protein C, domain 3"/>
    <property type="match status" value="1"/>
</dbReference>
<dbReference type="PROSITE" id="PS51257">
    <property type="entry name" value="PROKAR_LIPOPROTEIN"/>
    <property type="match status" value="1"/>
</dbReference>
<dbReference type="NCBIfam" id="TIGR02887">
    <property type="entry name" value="spore_ger_x_C"/>
    <property type="match status" value="1"/>
</dbReference>
<evidence type="ECO:0000313" key="10">
    <source>
        <dbReference type="EMBL" id="MFB9759661.1"/>
    </source>
</evidence>
<evidence type="ECO:0000256" key="6">
    <source>
        <dbReference type="ARBA" id="ARBA00023139"/>
    </source>
</evidence>
<comment type="caution">
    <text evidence="10">The sequence shown here is derived from an EMBL/GenBank/DDBJ whole genome shotgun (WGS) entry which is preliminary data.</text>
</comment>
<organism evidence="10 11">
    <name type="scientific">Ectobacillus funiculus</name>
    <dbReference type="NCBI Taxonomy" id="137993"/>
    <lineage>
        <taxon>Bacteria</taxon>
        <taxon>Bacillati</taxon>
        <taxon>Bacillota</taxon>
        <taxon>Bacilli</taxon>
        <taxon>Bacillales</taxon>
        <taxon>Bacillaceae</taxon>
        <taxon>Ectobacillus</taxon>
    </lineage>
</organism>
<feature type="domain" description="Spore germination protein N-terminal" evidence="9">
    <location>
        <begin position="27"/>
        <end position="197"/>
    </location>
</feature>
<sequence>MRCSHLQKMIWICSLCFLCFFTVGCWNRKEIETLSFVIAVGIDPSESGYLVSTQVANTAALTKEGAKNAPNFFVYTTPGKTIFDAIRTATHNSPYKLYWSHTKVLVLSEETARKGLEPVLDYFARDAEERRNFLLVITPRQAEAIIKTDVKTTPIPAMTLFQLLEGYKFSSQTAYINLNDFLREYHSKTCPLIPVVHLVKNQGGKQGFAVSKAAIIKGDKFISYLTPSETRGVFWVQEKIKSGILETGCLNQSTKGRISFEIFKAKSKIKAEKRSGKFVITVQIKEKGSIAEASCLKNEINPIEIKEVEKLKEEVITKEIEAALRKAQKLNTDIFGFGEAIHRSHPKE</sequence>
<keyword evidence="7" id="KW-0449">Lipoprotein</keyword>
<dbReference type="InterPro" id="IPR046953">
    <property type="entry name" value="Spore_GerAC-like_C"/>
</dbReference>
<evidence type="ECO:0000259" key="9">
    <source>
        <dbReference type="Pfam" id="PF25198"/>
    </source>
</evidence>
<keyword evidence="3" id="KW-0309">Germination</keyword>
<dbReference type="PANTHER" id="PTHR35789">
    <property type="entry name" value="SPORE GERMINATION PROTEIN B3"/>
    <property type="match status" value="1"/>
</dbReference>
<keyword evidence="4" id="KW-0732">Signal</keyword>
<dbReference type="Proteomes" id="UP001589609">
    <property type="component" value="Unassembled WGS sequence"/>
</dbReference>
<comment type="subcellular location">
    <subcellularLocation>
        <location evidence="1">Membrane</location>
        <topology evidence="1">Lipid-anchor</topology>
    </subcellularLocation>
</comment>
<dbReference type="InterPro" id="IPR008844">
    <property type="entry name" value="Spore_GerAC-like"/>
</dbReference>
<dbReference type="InterPro" id="IPR057336">
    <property type="entry name" value="GerAC_N"/>
</dbReference>
<feature type="domain" description="Spore germination GerAC-like C-terminal" evidence="8">
    <location>
        <begin position="212"/>
        <end position="348"/>
    </location>
</feature>
<keyword evidence="5" id="KW-0472">Membrane</keyword>